<dbReference type="PANTHER" id="PTHR20941">
    <property type="entry name" value="FOLATE SYNTHESIS PROTEINS"/>
    <property type="match status" value="1"/>
</dbReference>
<evidence type="ECO:0000256" key="6">
    <source>
        <dbReference type="ARBA" id="ARBA00022723"/>
    </source>
</evidence>
<comment type="cofactor">
    <cofactor evidence="2 9">
        <name>Mg(2+)</name>
        <dbReference type="ChEBI" id="CHEBI:18420"/>
    </cofactor>
</comment>
<dbReference type="Pfam" id="PF00809">
    <property type="entry name" value="Pterin_bind"/>
    <property type="match status" value="1"/>
</dbReference>
<evidence type="ECO:0000256" key="2">
    <source>
        <dbReference type="ARBA" id="ARBA00001946"/>
    </source>
</evidence>
<dbReference type="EMBL" id="SMBT01000001">
    <property type="protein sequence ID" value="TCU90205.1"/>
    <property type="molecule type" value="Genomic_DNA"/>
</dbReference>
<dbReference type="Proteomes" id="UP000295794">
    <property type="component" value="Unassembled WGS sequence"/>
</dbReference>
<keyword evidence="14" id="KW-1185">Reference proteome</keyword>
<organism evidence="11 13">
    <name type="scientific">Iodobacter fluviatilis</name>
    <dbReference type="NCBI Taxonomy" id="537"/>
    <lineage>
        <taxon>Bacteria</taxon>
        <taxon>Pseudomonadati</taxon>
        <taxon>Pseudomonadota</taxon>
        <taxon>Betaproteobacteria</taxon>
        <taxon>Neisseriales</taxon>
        <taxon>Chitinibacteraceae</taxon>
        <taxon>Iodobacter</taxon>
    </lineage>
</organism>
<dbReference type="GO" id="GO:0046656">
    <property type="term" value="P:folic acid biosynthetic process"/>
    <property type="evidence" value="ECO:0007669"/>
    <property type="project" value="UniProtKB-KW"/>
</dbReference>
<comment type="catalytic activity">
    <reaction evidence="1">
        <text>(7,8-dihydropterin-6-yl)methyl diphosphate + 4-aminobenzoate = 7,8-dihydropteroate + diphosphate</text>
        <dbReference type="Rhea" id="RHEA:19949"/>
        <dbReference type="ChEBI" id="CHEBI:17836"/>
        <dbReference type="ChEBI" id="CHEBI:17839"/>
        <dbReference type="ChEBI" id="CHEBI:33019"/>
        <dbReference type="ChEBI" id="CHEBI:72950"/>
        <dbReference type="EC" id="2.5.1.15"/>
    </reaction>
</comment>
<dbReference type="PROSITE" id="PS50972">
    <property type="entry name" value="PTERIN_BINDING"/>
    <property type="match status" value="1"/>
</dbReference>
<proteinExistence type="inferred from homology"/>
<comment type="pathway">
    <text evidence="3 9">Cofactor biosynthesis; tetrahydrofolate biosynthesis; 7,8-dihydrofolate from 2-amino-4-hydroxy-6-hydroxymethyl-7,8-dihydropteridine diphosphate and 4-aminobenzoate: step 1/2.</text>
</comment>
<evidence type="ECO:0000313" key="11">
    <source>
        <dbReference type="EMBL" id="STQ89232.1"/>
    </source>
</evidence>
<dbReference type="InterPro" id="IPR000489">
    <property type="entry name" value="Pterin-binding_dom"/>
</dbReference>
<dbReference type="InterPro" id="IPR011005">
    <property type="entry name" value="Dihydropteroate_synth-like_sf"/>
</dbReference>
<evidence type="ECO:0000256" key="7">
    <source>
        <dbReference type="ARBA" id="ARBA00022842"/>
    </source>
</evidence>
<name>A0A377Q353_9NEIS</name>
<dbReference type="SUPFAM" id="SSF51717">
    <property type="entry name" value="Dihydropteroate synthetase-like"/>
    <property type="match status" value="1"/>
</dbReference>
<dbReference type="UniPathway" id="UPA00077">
    <property type="reaction ID" value="UER00156"/>
</dbReference>
<evidence type="ECO:0000256" key="1">
    <source>
        <dbReference type="ARBA" id="ARBA00000012"/>
    </source>
</evidence>
<dbReference type="RefSeq" id="WP_115228167.1">
    <property type="nucleotide sequence ID" value="NZ_CAWOLO010000001.1"/>
</dbReference>
<dbReference type="OrthoDB" id="9811744at2"/>
<dbReference type="InterPro" id="IPR045031">
    <property type="entry name" value="DHP_synth-like"/>
</dbReference>
<evidence type="ECO:0000313" key="14">
    <source>
        <dbReference type="Proteomes" id="UP000295794"/>
    </source>
</evidence>
<comment type="similarity">
    <text evidence="9">Belongs to the DHPS family.</text>
</comment>
<dbReference type="Proteomes" id="UP000255108">
    <property type="component" value="Unassembled WGS sequence"/>
</dbReference>
<dbReference type="InterPro" id="IPR006390">
    <property type="entry name" value="DHP_synth_dom"/>
</dbReference>
<feature type="domain" description="Pterin-binding" evidence="10">
    <location>
        <begin position="16"/>
        <end position="268"/>
    </location>
</feature>
<evidence type="ECO:0000313" key="13">
    <source>
        <dbReference type="Proteomes" id="UP000255108"/>
    </source>
</evidence>
<dbReference type="PROSITE" id="PS00793">
    <property type="entry name" value="DHPS_2"/>
    <property type="match status" value="1"/>
</dbReference>
<dbReference type="NCBIfam" id="TIGR01496">
    <property type="entry name" value="DHPS"/>
    <property type="match status" value="1"/>
</dbReference>
<gene>
    <name evidence="11" type="primary">folP</name>
    <name evidence="12" type="ORF">EV682_101226</name>
    <name evidence="11" type="ORF">NCTC11159_00245</name>
</gene>
<evidence type="ECO:0000256" key="8">
    <source>
        <dbReference type="ARBA" id="ARBA00022909"/>
    </source>
</evidence>
<keyword evidence="7 9" id="KW-0460">Magnesium</keyword>
<dbReference type="AlphaFoldDB" id="A0A377Q353"/>
<dbReference type="EMBL" id="UGHR01000001">
    <property type="protein sequence ID" value="STQ89232.1"/>
    <property type="molecule type" value="Genomic_DNA"/>
</dbReference>
<dbReference type="PANTHER" id="PTHR20941:SF1">
    <property type="entry name" value="FOLIC ACID SYNTHESIS PROTEIN FOL1"/>
    <property type="match status" value="1"/>
</dbReference>
<evidence type="ECO:0000256" key="9">
    <source>
        <dbReference type="RuleBase" id="RU361205"/>
    </source>
</evidence>
<dbReference type="GO" id="GO:0046654">
    <property type="term" value="P:tetrahydrofolate biosynthetic process"/>
    <property type="evidence" value="ECO:0007669"/>
    <property type="project" value="UniProtKB-UniPathway"/>
</dbReference>
<dbReference type="PROSITE" id="PS00792">
    <property type="entry name" value="DHPS_1"/>
    <property type="match status" value="1"/>
</dbReference>
<evidence type="ECO:0000256" key="4">
    <source>
        <dbReference type="ARBA" id="ARBA00012458"/>
    </source>
</evidence>
<keyword evidence="6 9" id="KW-0479">Metal-binding</keyword>
<reference evidence="11 13" key="1">
    <citation type="submission" date="2018-06" db="EMBL/GenBank/DDBJ databases">
        <authorList>
            <consortium name="Pathogen Informatics"/>
            <person name="Doyle S."/>
        </authorList>
    </citation>
    <scope>NUCLEOTIDE SEQUENCE [LARGE SCALE GENOMIC DNA]</scope>
    <source>
        <strain evidence="11 13">NCTC11159</strain>
    </source>
</reference>
<evidence type="ECO:0000256" key="3">
    <source>
        <dbReference type="ARBA" id="ARBA00004763"/>
    </source>
</evidence>
<dbReference type="CDD" id="cd00739">
    <property type="entry name" value="DHPS"/>
    <property type="match status" value="1"/>
</dbReference>
<dbReference type="Gene3D" id="3.20.20.20">
    <property type="entry name" value="Dihydropteroate synthase-like"/>
    <property type="match status" value="1"/>
</dbReference>
<keyword evidence="8 9" id="KW-0289">Folate biosynthesis</keyword>
<dbReference type="EC" id="2.5.1.15" evidence="4 9"/>
<evidence type="ECO:0000256" key="5">
    <source>
        <dbReference type="ARBA" id="ARBA00022679"/>
    </source>
</evidence>
<sequence length="274" mass="29111">MKALQCGRFSLELDRPLVMGILNVTPDSFSDGGHYKQIDAALAHAEKLLGDGADILDIGGESTRPGAAFVPAEEEMSRVIPVIKSLQSLNIPLSIDTRKSTVMRAALDAGVDLVNDIAALEDEGALELLAQSNAAICLMHMQGDPRSMQATPCYQDVVAEVLSYLAARRDAALAAGVSHNRLLLDPGFGFGKTLEHNIALFKSLPQLKERLATPLLIGVSRKSMLGQITGQSVADRMPSSVAAALMAAQAGSAVIRVHDVRETVDALKILHALQ</sequence>
<dbReference type="GO" id="GO:0046872">
    <property type="term" value="F:metal ion binding"/>
    <property type="evidence" value="ECO:0007669"/>
    <property type="project" value="UniProtKB-KW"/>
</dbReference>
<accession>A0A377Q353</accession>
<protein>
    <recommendedName>
        <fullName evidence="4 9">Dihydropteroate synthase</fullName>
        <shortName evidence="9">DHPS</shortName>
        <ecNumber evidence="4 9">2.5.1.15</ecNumber>
    </recommendedName>
    <alternativeName>
        <fullName evidence="9">Dihydropteroate pyrophosphorylase</fullName>
    </alternativeName>
</protein>
<dbReference type="GO" id="GO:0004156">
    <property type="term" value="F:dihydropteroate synthase activity"/>
    <property type="evidence" value="ECO:0007669"/>
    <property type="project" value="UniProtKB-EC"/>
</dbReference>
<keyword evidence="5 9" id="KW-0808">Transferase</keyword>
<reference evidence="12 14" key="2">
    <citation type="submission" date="2019-03" db="EMBL/GenBank/DDBJ databases">
        <title>Genomic Encyclopedia of Type Strains, Phase IV (KMG-IV): sequencing the most valuable type-strain genomes for metagenomic binning, comparative biology and taxonomic classification.</title>
        <authorList>
            <person name="Goeker M."/>
        </authorList>
    </citation>
    <scope>NUCLEOTIDE SEQUENCE [LARGE SCALE GENOMIC DNA]</scope>
    <source>
        <strain evidence="12 14">DSM 3764</strain>
    </source>
</reference>
<evidence type="ECO:0000259" key="10">
    <source>
        <dbReference type="PROSITE" id="PS50972"/>
    </source>
</evidence>
<comment type="function">
    <text evidence="9">Catalyzes the condensation of para-aminobenzoate (pABA) with 6-hydroxymethyl-7,8-dihydropterin diphosphate (DHPt-PP) to form 7,8-dihydropteroate (H2Pte), the immediate precursor of folate derivatives.</text>
</comment>
<evidence type="ECO:0000313" key="12">
    <source>
        <dbReference type="EMBL" id="TCU90205.1"/>
    </source>
</evidence>
<dbReference type="GO" id="GO:0005829">
    <property type="term" value="C:cytosol"/>
    <property type="evidence" value="ECO:0007669"/>
    <property type="project" value="TreeGrafter"/>
</dbReference>